<dbReference type="InterPro" id="IPR007842">
    <property type="entry name" value="HEPN_dom"/>
</dbReference>
<dbReference type="Proteomes" id="UP000250557">
    <property type="component" value="Chromosome"/>
</dbReference>
<evidence type="ECO:0000313" key="5">
    <source>
        <dbReference type="Proteomes" id="UP000663940"/>
    </source>
</evidence>
<dbReference type="EMBL" id="CP043451">
    <property type="protein sequence ID" value="QEM05553.1"/>
    <property type="molecule type" value="Genomic_DNA"/>
</dbReference>
<keyword evidence="5" id="KW-1185">Reference proteome</keyword>
<proteinExistence type="predicted"/>
<gene>
    <name evidence="2" type="ORF">DIU31_019265</name>
    <name evidence="3" type="ORF">J3L21_08220</name>
</gene>
<reference evidence="3 5" key="2">
    <citation type="submission" date="2021-03" db="EMBL/GenBank/DDBJ databases">
        <title>Mucilaginibacter strains isolated from gold and copper mining confer multi heavy-metal resistance.</title>
        <authorList>
            <person name="Li Y."/>
        </authorList>
    </citation>
    <scope>NUCLEOTIDE SEQUENCE [LARGE SCALE GENOMIC DNA]</scope>
    <source>
        <strain evidence="3 5">P2-4</strain>
    </source>
</reference>
<name>A0AAE6MJD7_9SPHI</name>
<dbReference type="Pfam" id="PF05168">
    <property type="entry name" value="HEPN"/>
    <property type="match status" value="1"/>
</dbReference>
<feature type="domain" description="HEPN" evidence="1">
    <location>
        <begin position="151"/>
        <end position="271"/>
    </location>
</feature>
<organism evidence="2 4">
    <name type="scientific">Mucilaginibacter rubeus</name>
    <dbReference type="NCBI Taxonomy" id="2027860"/>
    <lineage>
        <taxon>Bacteria</taxon>
        <taxon>Pseudomonadati</taxon>
        <taxon>Bacteroidota</taxon>
        <taxon>Sphingobacteriia</taxon>
        <taxon>Sphingobacteriales</taxon>
        <taxon>Sphingobacteriaceae</taxon>
        <taxon>Mucilaginibacter</taxon>
    </lineage>
</organism>
<evidence type="ECO:0000313" key="3">
    <source>
        <dbReference type="EMBL" id="QTE51923.1"/>
    </source>
</evidence>
<sequence>MERKHVNLSPLQWRELQGLIIPLVSQYKTEYIICFGCLNDTKATTSCFIEDVKQSNTHYFLLMITTAVTRIEHEVQDYVNSHFDKAGITIIVHGLETITNAISQGSRFFTAACRDGMQLYTASGLRLNIDYPNLNPATTLAKAEKHYYHRYCMALGFMEAAGECFEKEYYNNTIFMLHQAVEQACIAMIRVFMAYRSDIHNLSRLLNLCHCFSDEPAALFPRKTTEDQRLFQLLLKSYTDARYRDEYKVTSQDAGMLCTQVRALIELTEKLCIDRINDLRTAVIDVSKQD</sequence>
<dbReference type="SUPFAM" id="SSF81593">
    <property type="entry name" value="Nucleotidyltransferase substrate binding subunit/domain"/>
    <property type="match status" value="1"/>
</dbReference>
<dbReference type="EMBL" id="CP071880">
    <property type="protein sequence ID" value="QTE51923.1"/>
    <property type="molecule type" value="Genomic_DNA"/>
</dbReference>
<dbReference type="Gene3D" id="1.20.120.330">
    <property type="entry name" value="Nucleotidyltransferases domain 2"/>
    <property type="match status" value="1"/>
</dbReference>
<evidence type="ECO:0000313" key="4">
    <source>
        <dbReference type="Proteomes" id="UP000250557"/>
    </source>
</evidence>
<dbReference type="SMART" id="SM00748">
    <property type="entry name" value="HEPN"/>
    <property type="match status" value="1"/>
</dbReference>
<accession>A0AAE6MJD7</accession>
<evidence type="ECO:0000259" key="1">
    <source>
        <dbReference type="PROSITE" id="PS50910"/>
    </source>
</evidence>
<protein>
    <submittedName>
        <fullName evidence="2">HEPN domain-containing protein</fullName>
    </submittedName>
</protein>
<dbReference type="AlphaFoldDB" id="A0AAE6MJD7"/>
<dbReference type="RefSeq" id="WP_112652175.1">
    <property type="nucleotide sequence ID" value="NZ_CP043451.1"/>
</dbReference>
<dbReference type="Proteomes" id="UP000663940">
    <property type="component" value="Chromosome"/>
</dbReference>
<evidence type="ECO:0000313" key="2">
    <source>
        <dbReference type="EMBL" id="QEM05553.1"/>
    </source>
</evidence>
<dbReference type="PROSITE" id="PS50910">
    <property type="entry name" value="HEPN"/>
    <property type="match status" value="1"/>
</dbReference>
<reference evidence="2 4" key="1">
    <citation type="submission" date="2019-08" db="EMBL/GenBank/DDBJ databases">
        <title>Comparative genome analysis confer to the adaptation heavy metal polluted environment.</title>
        <authorList>
            <person name="Li Y."/>
        </authorList>
    </citation>
    <scope>NUCLEOTIDE SEQUENCE [LARGE SCALE GENOMIC DNA]</scope>
    <source>
        <strain evidence="2 4">P2</strain>
    </source>
</reference>